<gene>
    <name evidence="1" type="ORF">HGG79_16735</name>
</gene>
<dbReference type="GO" id="GO:0016853">
    <property type="term" value="F:isomerase activity"/>
    <property type="evidence" value="ECO:0007669"/>
    <property type="project" value="UniProtKB-KW"/>
</dbReference>
<protein>
    <submittedName>
        <fullName evidence="1">Ribose-5-phosphate isomerase</fullName>
    </submittedName>
</protein>
<comment type="caution">
    <text evidence="1">The sequence shown here is derived from an EMBL/GenBank/DDBJ whole genome shotgun (WGS) entry which is preliminary data.</text>
</comment>
<reference evidence="1 2" key="1">
    <citation type="submission" date="2020-04" db="EMBL/GenBank/DDBJ databases">
        <title>Genomic insights into acetone-butanol-ethanol (ABE) fermentation by sequencing solventogenic clostridia strains.</title>
        <authorList>
            <person name="Brown S."/>
        </authorList>
    </citation>
    <scope>NUCLEOTIDE SEQUENCE [LARGE SCALE GENOMIC DNA]</scope>
    <source>
        <strain evidence="1 2">DJ011</strain>
    </source>
</reference>
<dbReference type="EMBL" id="JAAZWO010000027">
    <property type="protein sequence ID" value="MBC2399402.1"/>
    <property type="molecule type" value="Genomic_DNA"/>
</dbReference>
<name>A0A923J1P6_CLOTT</name>
<evidence type="ECO:0000313" key="1">
    <source>
        <dbReference type="EMBL" id="MBC2399402.1"/>
    </source>
</evidence>
<evidence type="ECO:0000313" key="2">
    <source>
        <dbReference type="Proteomes" id="UP000563151"/>
    </source>
</evidence>
<proteinExistence type="predicted"/>
<dbReference type="Proteomes" id="UP000563151">
    <property type="component" value="Unassembled WGS sequence"/>
</dbReference>
<keyword evidence="2" id="KW-1185">Reference proteome</keyword>
<dbReference type="RefSeq" id="WP_035145103.1">
    <property type="nucleotide sequence ID" value="NZ_JAAZWO010000027.1"/>
</dbReference>
<sequence length="100" mass="12351">MNYFNKNTKYEKIIELLCEYKGIKREELIRILEDEECKYLLFLLLKKYNCMDISNLTKDFDINNKRKLNNNVKKAQEKFLLNRRIREMYFEAETIIEKIE</sequence>
<dbReference type="AlphaFoldDB" id="A0A923J1P6"/>
<keyword evidence="1" id="KW-0413">Isomerase</keyword>
<accession>A0A923J1P6</accession>
<organism evidence="1 2">
    <name type="scientific">Clostridium tetanomorphum</name>
    <dbReference type="NCBI Taxonomy" id="1553"/>
    <lineage>
        <taxon>Bacteria</taxon>
        <taxon>Bacillati</taxon>
        <taxon>Bacillota</taxon>
        <taxon>Clostridia</taxon>
        <taxon>Eubacteriales</taxon>
        <taxon>Clostridiaceae</taxon>
        <taxon>Clostridium</taxon>
    </lineage>
</organism>